<dbReference type="AlphaFoldDB" id="A0A558AU58"/>
<dbReference type="PANTHER" id="PTHR12704:SF2">
    <property type="entry name" value="GOLGI PHOSPHOPROTEIN 3 HOMOLOG SAURON"/>
    <property type="match status" value="1"/>
</dbReference>
<keyword evidence="6" id="KW-1185">Reference proteome</keyword>
<evidence type="ECO:0000313" key="6">
    <source>
        <dbReference type="Proteomes" id="UP000315103"/>
    </source>
</evidence>
<dbReference type="PANTHER" id="PTHR12704">
    <property type="entry name" value="TRANS-GOLGI PROTEIN GMX33"/>
    <property type="match status" value="1"/>
</dbReference>
<gene>
    <name evidence="5" type="ORF">FO441_08805</name>
</gene>
<dbReference type="GO" id="GO:0006890">
    <property type="term" value="P:retrograde vesicle-mediated transport, Golgi to endoplasmic reticulum"/>
    <property type="evidence" value="ECO:0007669"/>
    <property type="project" value="TreeGrafter"/>
</dbReference>
<evidence type="ECO:0000256" key="3">
    <source>
        <dbReference type="ARBA" id="ARBA00023121"/>
    </source>
</evidence>
<dbReference type="GO" id="GO:0012505">
    <property type="term" value="C:endomembrane system"/>
    <property type="evidence" value="ECO:0007669"/>
    <property type="project" value="UniProtKB-ARBA"/>
</dbReference>
<dbReference type="Proteomes" id="UP000315103">
    <property type="component" value="Unassembled WGS sequence"/>
</dbReference>
<dbReference type="Pfam" id="PF05719">
    <property type="entry name" value="GPP34"/>
    <property type="match status" value="1"/>
</dbReference>
<proteinExistence type="predicted"/>
<dbReference type="GO" id="GO:0070273">
    <property type="term" value="F:phosphatidylinositol-4-phosphate binding"/>
    <property type="evidence" value="ECO:0007669"/>
    <property type="project" value="InterPro"/>
</dbReference>
<dbReference type="GO" id="GO:0007030">
    <property type="term" value="P:Golgi organization"/>
    <property type="evidence" value="ECO:0007669"/>
    <property type="project" value="TreeGrafter"/>
</dbReference>
<keyword evidence="3" id="KW-0446">Lipid-binding</keyword>
<dbReference type="OrthoDB" id="2418046at2"/>
<comment type="caution">
    <text evidence="5">The sequence shown here is derived from an EMBL/GenBank/DDBJ whole genome shotgun (WGS) entry which is preliminary data.</text>
</comment>
<organism evidence="5 6">
    <name type="scientific">Salinicoccus cyprini</name>
    <dbReference type="NCBI Taxonomy" id="2493691"/>
    <lineage>
        <taxon>Bacteria</taxon>
        <taxon>Bacillati</taxon>
        <taxon>Bacillota</taxon>
        <taxon>Bacilli</taxon>
        <taxon>Bacillales</taxon>
        <taxon>Staphylococcaceae</taxon>
        <taxon>Salinicoccus</taxon>
    </lineage>
</organism>
<keyword evidence="4" id="KW-0472">Membrane</keyword>
<protein>
    <submittedName>
        <fullName evidence="5">GPP34 family phosphoprotein</fullName>
    </submittedName>
</protein>
<name>A0A558AU58_9STAP</name>
<evidence type="ECO:0000256" key="1">
    <source>
        <dbReference type="ARBA" id="ARBA00004255"/>
    </source>
</evidence>
<dbReference type="GO" id="GO:0043001">
    <property type="term" value="P:Golgi to plasma membrane protein transport"/>
    <property type="evidence" value="ECO:0007669"/>
    <property type="project" value="TreeGrafter"/>
</dbReference>
<dbReference type="Gene3D" id="1.10.3630.10">
    <property type="entry name" value="yeast vps74-n-term truncation variant domain like"/>
    <property type="match status" value="1"/>
</dbReference>
<dbReference type="InterPro" id="IPR038261">
    <property type="entry name" value="GPP34-like_sf"/>
</dbReference>
<dbReference type="EMBL" id="VMSJ01000003">
    <property type="protein sequence ID" value="TVT27795.1"/>
    <property type="molecule type" value="Genomic_DNA"/>
</dbReference>
<dbReference type="InterPro" id="IPR008628">
    <property type="entry name" value="GPP34-like"/>
</dbReference>
<dbReference type="RefSeq" id="WP_145288819.1">
    <property type="nucleotide sequence ID" value="NZ_VMSJ01000003.1"/>
</dbReference>
<dbReference type="GO" id="GO:0048194">
    <property type="term" value="P:Golgi vesicle budding"/>
    <property type="evidence" value="ECO:0007669"/>
    <property type="project" value="TreeGrafter"/>
</dbReference>
<evidence type="ECO:0000256" key="4">
    <source>
        <dbReference type="ARBA" id="ARBA00023136"/>
    </source>
</evidence>
<keyword evidence="2" id="KW-0333">Golgi apparatus</keyword>
<comment type="subcellular location">
    <subcellularLocation>
        <location evidence="1">Golgi apparatus membrane</location>
        <topology evidence="1">Peripheral membrane protein</topology>
        <orientation evidence="1">Cytoplasmic side</orientation>
    </subcellularLocation>
</comment>
<evidence type="ECO:0000256" key="2">
    <source>
        <dbReference type="ARBA" id="ARBA00023034"/>
    </source>
</evidence>
<sequence length="228" mass="25853">MFTIAEALLLLATDDDKGTQVSTADSMEYGFTGAILSELTLMERIELQDEKVVVIDRTPTGVPYFETVLDEIENAMKPEKIEYWVDRLPFKMHNIKKEIIQSLVEKGILKEESKKILFVFNQKMHPEADGRVEQEIRSRLQRIVFDNETPDPLAGILLNLIKICNLTAEVFGEEKKETAEKRIEKIAAESEYDVAINKSIEQMEAAIMIATTTAISMTVINNTMPPNN</sequence>
<reference evidence="5 6" key="1">
    <citation type="submission" date="2019-07" db="EMBL/GenBank/DDBJ databases">
        <title>Salinicoccus cyprini sp. nov., isolated from gastro-intestinal tract of mirror carp, Cyprinus carpio var. specularis, collected from Gobind Sagar Reservoir, Himachal Pradesh, India.</title>
        <authorList>
            <person name="Talwar C."/>
            <person name="Singh A.K."/>
            <person name="Lal R."/>
            <person name="Negi R.K."/>
        </authorList>
    </citation>
    <scope>NUCLEOTIDE SEQUENCE [LARGE SCALE GENOMIC DNA]</scope>
    <source>
        <strain evidence="5 6">CT19</strain>
    </source>
</reference>
<evidence type="ECO:0000313" key="5">
    <source>
        <dbReference type="EMBL" id="TVT27795.1"/>
    </source>
</evidence>
<dbReference type="GO" id="GO:0005829">
    <property type="term" value="C:cytosol"/>
    <property type="evidence" value="ECO:0007669"/>
    <property type="project" value="TreeGrafter"/>
</dbReference>
<accession>A0A558AU58</accession>